<dbReference type="InterPro" id="IPR034660">
    <property type="entry name" value="DinB/YfiT-like"/>
</dbReference>
<accession>A0A142KIR3</accession>
<dbReference type="Proteomes" id="UP000178666">
    <property type="component" value="Chromosome"/>
</dbReference>
<dbReference type="Gene3D" id="1.20.120.450">
    <property type="entry name" value="dinb family like domain"/>
    <property type="match status" value="1"/>
</dbReference>
<name>A0A142KIR3_9ACTN</name>
<evidence type="ECO:0000313" key="3">
    <source>
        <dbReference type="Proteomes" id="UP000075221"/>
    </source>
</evidence>
<keyword evidence="4" id="KW-1185">Reference proteome</keyword>
<organism evidence="1 3">
    <name type="scientific">Acidipropionibacterium acidipropionici</name>
    <dbReference type="NCBI Taxonomy" id="1748"/>
    <lineage>
        <taxon>Bacteria</taxon>
        <taxon>Bacillati</taxon>
        <taxon>Actinomycetota</taxon>
        <taxon>Actinomycetes</taxon>
        <taxon>Propionibacteriales</taxon>
        <taxon>Propionibacteriaceae</taxon>
        <taxon>Acidipropionibacterium</taxon>
    </lineage>
</organism>
<dbReference type="EMBL" id="CP015970">
    <property type="protein sequence ID" value="AOZ47464.1"/>
    <property type="molecule type" value="Genomic_DNA"/>
</dbReference>
<evidence type="ECO:0000313" key="4">
    <source>
        <dbReference type="Proteomes" id="UP000178666"/>
    </source>
</evidence>
<evidence type="ECO:0008006" key="5">
    <source>
        <dbReference type="Google" id="ProtNLM"/>
    </source>
</evidence>
<dbReference type="AlphaFoldDB" id="A0A142KIR3"/>
<reference evidence="1 3" key="2">
    <citation type="submission" date="2016-02" db="EMBL/GenBank/DDBJ databases">
        <title>Complete Genome Sequence of Propionibacterium acidipropionici ATCC 55737.</title>
        <authorList>
            <person name="Luna Flores C.H."/>
            <person name="Nielsen L.K."/>
            <person name="Marcellin E."/>
        </authorList>
    </citation>
    <scope>NUCLEOTIDE SEQUENCE [LARGE SCALE GENOMIC DNA]</scope>
    <source>
        <strain evidence="1 3">ATCC 55737</strain>
    </source>
</reference>
<dbReference type="RefSeq" id="WP_028701526.1">
    <property type="nucleotide sequence ID" value="NZ_CP013126.1"/>
</dbReference>
<dbReference type="Proteomes" id="UP000075221">
    <property type="component" value="Chromosome"/>
</dbReference>
<dbReference type="EMBL" id="CP014352">
    <property type="protein sequence ID" value="AMS06001.1"/>
    <property type="molecule type" value="Genomic_DNA"/>
</dbReference>
<gene>
    <name evidence="2" type="ORF">A8L58_13190</name>
    <name evidence="1" type="ORF">AXH35_11740</name>
</gene>
<dbReference type="OrthoDB" id="3696649at2"/>
<evidence type="ECO:0000313" key="2">
    <source>
        <dbReference type="EMBL" id="AOZ47464.1"/>
    </source>
</evidence>
<dbReference type="GeneID" id="88084031"/>
<evidence type="ECO:0000313" key="1">
    <source>
        <dbReference type="EMBL" id="AMS06001.1"/>
    </source>
</evidence>
<sequence length="159" mass="16850">MDTSALTAAYADYLSLAEAGGFGEPEPGEWTAAEQIAHVALADASIAAVALAVASGQRPVYDNRASLDHWNLHRLIDEVGAGSDPLNGLVERVRQTSRTVLSVASLLSDADALVPVRVLIISGHDLIVDDVWTTGDLVNGIARVHLPRHAEQLGRLRSV</sequence>
<dbReference type="KEGG" id="aaci:ASQ49_03055"/>
<protein>
    <recommendedName>
        <fullName evidence="5">DinB-like domain-containing protein</fullName>
    </recommendedName>
</protein>
<proteinExistence type="predicted"/>
<reference evidence="2 4" key="1">
    <citation type="journal article" date="2016" name="Plant Dis.">
        <title>Improved production of propionic acid using genome shuffling.</title>
        <authorList>
            <person name="Luna-Flores C.H."/>
            <person name="Palfreyman R.W."/>
            <person name="Kromer J.O."/>
            <person name="Nielsen L.K."/>
            <person name="Marcellin E."/>
        </authorList>
    </citation>
    <scope>NUCLEOTIDE SEQUENCE [LARGE SCALE GENOMIC DNA]</scope>
    <source>
        <strain evidence="2 4">F3E8</strain>
    </source>
</reference>